<name>A0A3D8Q6K4_9HELO</name>
<dbReference type="STRING" id="1849047.A0A3D8Q6K4"/>
<dbReference type="PRINTS" id="PR00385">
    <property type="entry name" value="P450"/>
</dbReference>
<accession>A0A3D8Q6K4</accession>
<dbReference type="Pfam" id="PF00067">
    <property type="entry name" value="p450"/>
    <property type="match status" value="1"/>
</dbReference>
<evidence type="ECO:0000313" key="11">
    <source>
        <dbReference type="Proteomes" id="UP000256645"/>
    </source>
</evidence>
<keyword evidence="9" id="KW-0812">Transmembrane</keyword>
<keyword evidence="6 8" id="KW-0503">Monooxygenase</keyword>
<dbReference type="PRINTS" id="PR00463">
    <property type="entry name" value="EP450I"/>
</dbReference>
<dbReference type="InterPro" id="IPR050121">
    <property type="entry name" value="Cytochrome_P450_monoxygenase"/>
</dbReference>
<dbReference type="OrthoDB" id="3945418at2759"/>
<keyword evidence="9" id="KW-1133">Transmembrane helix</keyword>
<dbReference type="SUPFAM" id="SSF48264">
    <property type="entry name" value="Cytochrome P450"/>
    <property type="match status" value="1"/>
</dbReference>
<dbReference type="InterPro" id="IPR001128">
    <property type="entry name" value="Cyt_P450"/>
</dbReference>
<proteinExistence type="inferred from homology"/>
<evidence type="ECO:0000256" key="4">
    <source>
        <dbReference type="ARBA" id="ARBA00023002"/>
    </source>
</evidence>
<gene>
    <name evidence="10" type="ORF">BP6252_13800</name>
</gene>
<dbReference type="InterPro" id="IPR002401">
    <property type="entry name" value="Cyt_P450_E_grp-I"/>
</dbReference>
<dbReference type="InterPro" id="IPR017972">
    <property type="entry name" value="Cyt_P450_CS"/>
</dbReference>
<dbReference type="Proteomes" id="UP000256645">
    <property type="component" value="Unassembled WGS sequence"/>
</dbReference>
<dbReference type="GO" id="GO:0005506">
    <property type="term" value="F:iron ion binding"/>
    <property type="evidence" value="ECO:0007669"/>
    <property type="project" value="InterPro"/>
</dbReference>
<evidence type="ECO:0000256" key="9">
    <source>
        <dbReference type="SAM" id="Phobius"/>
    </source>
</evidence>
<organism evidence="10 11">
    <name type="scientific">Coleophoma cylindrospora</name>
    <dbReference type="NCBI Taxonomy" id="1849047"/>
    <lineage>
        <taxon>Eukaryota</taxon>
        <taxon>Fungi</taxon>
        <taxon>Dikarya</taxon>
        <taxon>Ascomycota</taxon>
        <taxon>Pezizomycotina</taxon>
        <taxon>Leotiomycetes</taxon>
        <taxon>Helotiales</taxon>
        <taxon>Dermateaceae</taxon>
        <taxon>Coleophoma</taxon>
    </lineage>
</organism>
<dbReference type="PANTHER" id="PTHR24305">
    <property type="entry name" value="CYTOCHROME P450"/>
    <property type="match status" value="1"/>
</dbReference>
<keyword evidence="11" id="KW-1185">Reference proteome</keyword>
<dbReference type="InterPro" id="IPR036396">
    <property type="entry name" value="Cyt_P450_sf"/>
</dbReference>
<dbReference type="PANTHER" id="PTHR24305:SF157">
    <property type="entry name" value="N-ACETYLTRYPTOPHAN 6-HYDROXYLASE IVOC-RELATED"/>
    <property type="match status" value="1"/>
</dbReference>
<protein>
    <recommendedName>
        <fullName evidence="12">Cytochrome P450</fullName>
    </recommendedName>
</protein>
<evidence type="ECO:0000256" key="7">
    <source>
        <dbReference type="PIRSR" id="PIRSR602401-1"/>
    </source>
</evidence>
<evidence type="ECO:0000256" key="8">
    <source>
        <dbReference type="RuleBase" id="RU000461"/>
    </source>
</evidence>
<dbReference type="PROSITE" id="PS00086">
    <property type="entry name" value="CYTOCHROME_P450"/>
    <property type="match status" value="1"/>
</dbReference>
<comment type="caution">
    <text evidence="10">The sequence shown here is derived from an EMBL/GenBank/DDBJ whole genome shotgun (WGS) entry which is preliminary data.</text>
</comment>
<keyword evidence="4 8" id="KW-0560">Oxidoreductase</keyword>
<dbReference type="GO" id="GO:0016705">
    <property type="term" value="F:oxidoreductase activity, acting on paired donors, with incorporation or reduction of molecular oxygen"/>
    <property type="evidence" value="ECO:0007669"/>
    <property type="project" value="InterPro"/>
</dbReference>
<evidence type="ECO:0000256" key="6">
    <source>
        <dbReference type="ARBA" id="ARBA00023033"/>
    </source>
</evidence>
<keyword evidence="9" id="KW-0472">Membrane</keyword>
<sequence>MDPIALFRAYPTIATLTTLLVSYVALGIIKRLYFSPVSRFPGPKLAAITFWYQYYYNHILRGQYTYEIERLHREYGPIVRINPHELHVDDPAFYDTLYGGPGAVRDKWEKDSVAGLRDSIFTTMPHDLHKLRRSAVAPFFSLQSARRLQPVIQRAADSVIKTLKSKQSSSSVVDATEIFAAYSNDVVMEYSFGRSENRLTSLVVDSNYFSESVKAGASAQGLKYFPWFTRLMFAMPESVLARDPGFANFANLRNDMIRQVEHTINKTDRDFDNSTNPTIFHEILNSKLPDAEKNPLRLAGEAVVLIGAGTITTAWNITVAAYYLVSHPAVLLKLKQELEAAIPERETDAQLSTLEQLPYLTGVIKETLRLSNSVTGPNPRIAPLEALQYREWTIPAGTPVSMSARDIHYDEKVFPDARAFKPERWVEDPKLNRFLVAFSKGSRACLGQNLALAEMYVILAGIFRRFGSVDVRRPGDVGALQLFETDFSDVDVVGHVFLPLVKEDSKGVRFMVLN</sequence>
<dbReference type="Gene3D" id="1.10.630.10">
    <property type="entry name" value="Cytochrome P450"/>
    <property type="match status" value="1"/>
</dbReference>
<keyword evidence="7 8" id="KW-0349">Heme</keyword>
<dbReference type="EMBL" id="PDLM01000021">
    <property type="protein sequence ID" value="RDW57462.1"/>
    <property type="molecule type" value="Genomic_DNA"/>
</dbReference>
<comment type="cofactor">
    <cofactor evidence="1 7">
        <name>heme</name>
        <dbReference type="ChEBI" id="CHEBI:30413"/>
    </cofactor>
</comment>
<keyword evidence="5 7" id="KW-0408">Iron</keyword>
<evidence type="ECO:0008006" key="12">
    <source>
        <dbReference type="Google" id="ProtNLM"/>
    </source>
</evidence>
<evidence type="ECO:0000256" key="1">
    <source>
        <dbReference type="ARBA" id="ARBA00001971"/>
    </source>
</evidence>
<dbReference type="AlphaFoldDB" id="A0A3D8Q6K4"/>
<evidence type="ECO:0000256" key="3">
    <source>
        <dbReference type="ARBA" id="ARBA00022723"/>
    </source>
</evidence>
<comment type="similarity">
    <text evidence="2 8">Belongs to the cytochrome P450 family.</text>
</comment>
<feature type="binding site" description="axial binding residue" evidence="7">
    <location>
        <position position="445"/>
    </location>
    <ligand>
        <name>heme</name>
        <dbReference type="ChEBI" id="CHEBI:30413"/>
    </ligand>
    <ligandPart>
        <name>Fe</name>
        <dbReference type="ChEBI" id="CHEBI:18248"/>
    </ligandPart>
</feature>
<evidence type="ECO:0000256" key="5">
    <source>
        <dbReference type="ARBA" id="ARBA00023004"/>
    </source>
</evidence>
<dbReference type="GO" id="GO:0004497">
    <property type="term" value="F:monooxygenase activity"/>
    <property type="evidence" value="ECO:0007669"/>
    <property type="project" value="UniProtKB-KW"/>
</dbReference>
<reference evidence="10 11" key="1">
    <citation type="journal article" date="2018" name="IMA Fungus">
        <title>IMA Genome-F 9: Draft genome sequence of Annulohypoxylon stygium, Aspergillus mulundensis, Berkeleyomyces basicola (syn. Thielaviopsis basicola), Ceratocystis smalleyi, two Cercospora beticola strains, Coleophoma cylindrospora, Fusarium fracticaudum, Phialophora cf. hyalina, and Morchella septimelata.</title>
        <authorList>
            <person name="Wingfield B.D."/>
            <person name="Bills G.F."/>
            <person name="Dong Y."/>
            <person name="Huang W."/>
            <person name="Nel W.J."/>
            <person name="Swalarsk-Parry B.S."/>
            <person name="Vaghefi N."/>
            <person name="Wilken P.M."/>
            <person name="An Z."/>
            <person name="de Beer Z.W."/>
            <person name="De Vos L."/>
            <person name="Chen L."/>
            <person name="Duong T.A."/>
            <person name="Gao Y."/>
            <person name="Hammerbacher A."/>
            <person name="Kikkert J.R."/>
            <person name="Li Y."/>
            <person name="Li H."/>
            <person name="Li K."/>
            <person name="Li Q."/>
            <person name="Liu X."/>
            <person name="Ma X."/>
            <person name="Naidoo K."/>
            <person name="Pethybridge S.J."/>
            <person name="Sun J."/>
            <person name="Steenkamp E.T."/>
            <person name="van der Nest M.A."/>
            <person name="van Wyk S."/>
            <person name="Wingfield M.J."/>
            <person name="Xiong C."/>
            <person name="Yue Q."/>
            <person name="Zhang X."/>
        </authorList>
    </citation>
    <scope>NUCLEOTIDE SEQUENCE [LARGE SCALE GENOMIC DNA]</scope>
    <source>
        <strain evidence="10 11">BP6252</strain>
    </source>
</reference>
<feature type="transmembrane region" description="Helical" evidence="9">
    <location>
        <begin position="6"/>
        <end position="29"/>
    </location>
</feature>
<dbReference type="GO" id="GO:0020037">
    <property type="term" value="F:heme binding"/>
    <property type="evidence" value="ECO:0007669"/>
    <property type="project" value="InterPro"/>
</dbReference>
<evidence type="ECO:0000313" key="10">
    <source>
        <dbReference type="EMBL" id="RDW57462.1"/>
    </source>
</evidence>
<dbReference type="CDD" id="cd11062">
    <property type="entry name" value="CYP58-like"/>
    <property type="match status" value="1"/>
</dbReference>
<keyword evidence="3 7" id="KW-0479">Metal-binding</keyword>
<evidence type="ECO:0000256" key="2">
    <source>
        <dbReference type="ARBA" id="ARBA00010617"/>
    </source>
</evidence>